<gene>
    <name evidence="2" type="ORF">J2T10_003664</name>
</gene>
<dbReference type="PANTHER" id="PTHR46211">
    <property type="entry name" value="GLYCEROPHOSPHORYL DIESTER PHOSPHODIESTERASE"/>
    <property type="match status" value="1"/>
</dbReference>
<keyword evidence="3" id="KW-1185">Reference proteome</keyword>
<evidence type="ECO:0000313" key="3">
    <source>
        <dbReference type="Proteomes" id="UP001244563"/>
    </source>
</evidence>
<dbReference type="PANTHER" id="PTHR46211:SF1">
    <property type="entry name" value="GLYCEROPHOSPHODIESTER PHOSPHODIESTERASE, CYTOPLASMIC"/>
    <property type="match status" value="1"/>
</dbReference>
<dbReference type="PROSITE" id="PS50007">
    <property type="entry name" value="PIPLC_X_DOMAIN"/>
    <property type="match status" value="1"/>
</dbReference>
<dbReference type="InterPro" id="IPR017946">
    <property type="entry name" value="PLC-like_Pdiesterase_TIM-brl"/>
</dbReference>
<protein>
    <submittedName>
        <fullName evidence="2">Glycerophosphoryl diester phosphodiesterase</fullName>
    </submittedName>
</protein>
<dbReference type="Gene3D" id="3.20.20.190">
    <property type="entry name" value="Phosphatidylinositol (PI) phosphodiesterase"/>
    <property type="match status" value="1"/>
</dbReference>
<dbReference type="Proteomes" id="UP001244563">
    <property type="component" value="Unassembled WGS sequence"/>
</dbReference>
<dbReference type="Pfam" id="PF03009">
    <property type="entry name" value="GDPD"/>
    <property type="match status" value="1"/>
</dbReference>
<evidence type="ECO:0000259" key="1">
    <source>
        <dbReference type="PROSITE" id="PS51704"/>
    </source>
</evidence>
<dbReference type="InterPro" id="IPR030395">
    <property type="entry name" value="GP_PDE_dom"/>
</dbReference>
<comment type="caution">
    <text evidence="2">The sequence shown here is derived from an EMBL/GenBank/DDBJ whole genome shotgun (WGS) entry which is preliminary data.</text>
</comment>
<feature type="domain" description="GP-PDE" evidence="1">
    <location>
        <begin position="2"/>
        <end position="253"/>
    </location>
</feature>
<organism evidence="2 3">
    <name type="scientific">Paenarthrobacter nicotinovorans</name>
    <name type="common">Arthrobacter nicotinovorans</name>
    <dbReference type="NCBI Taxonomy" id="29320"/>
    <lineage>
        <taxon>Bacteria</taxon>
        <taxon>Bacillati</taxon>
        <taxon>Actinomycetota</taxon>
        <taxon>Actinomycetes</taxon>
        <taxon>Micrococcales</taxon>
        <taxon>Micrococcaceae</taxon>
        <taxon>Paenarthrobacter</taxon>
    </lineage>
</organism>
<dbReference type="SUPFAM" id="SSF51695">
    <property type="entry name" value="PLC-like phosphodiesterases"/>
    <property type="match status" value="1"/>
</dbReference>
<dbReference type="CDD" id="cd08556">
    <property type="entry name" value="GDPD"/>
    <property type="match status" value="1"/>
</dbReference>
<proteinExistence type="predicted"/>
<dbReference type="EMBL" id="JAUSSW010000012">
    <property type="protein sequence ID" value="MDQ0103995.1"/>
    <property type="molecule type" value="Genomic_DNA"/>
</dbReference>
<dbReference type="RefSeq" id="WP_064723887.1">
    <property type="nucleotide sequence ID" value="NZ_BDDW01000034.1"/>
</dbReference>
<evidence type="ECO:0000313" key="2">
    <source>
        <dbReference type="EMBL" id="MDQ0103995.1"/>
    </source>
</evidence>
<dbReference type="PROSITE" id="PS51704">
    <property type="entry name" value="GP_PDE"/>
    <property type="match status" value="1"/>
</dbReference>
<sequence length="277" mass="29259">MIEIQGHRGVLATRHGNTLASYVEALRLGVDAIELDVWLTSDGQLALRHDAVIGGADIRRGLLHDAVVEKVPATTTDVDVDVETRTPTLVETLALMRFAKAGSVILDVEVKTEGTPWDEYGHDVVSALSKVLKAHQHEQALRVRSFDPQIVRAMAAMLPDVPAVALSRANPGQVPGLYPSVPAALVRSALASGASAIAPEFGTLSSQLVAEAHLAGLKVYPWTLVTADEIRAAVQLDVDGLCVNDVALARETLASEGAMLPSAHPISLPLLDSDMAG</sequence>
<reference evidence="2 3" key="1">
    <citation type="submission" date="2023-07" db="EMBL/GenBank/DDBJ databases">
        <title>Sorghum-associated microbial communities from plants grown in Nebraska, USA.</title>
        <authorList>
            <person name="Schachtman D."/>
        </authorList>
    </citation>
    <scope>NUCLEOTIDE SEQUENCE [LARGE SCALE GENOMIC DNA]</scope>
    <source>
        <strain evidence="2 3">CC523</strain>
    </source>
</reference>
<accession>A0ABT9TRH8</accession>
<name>A0ABT9TRH8_PAENI</name>